<name>A0ABR7A275_9BURK</name>
<feature type="domain" description="CNP1-like uncharacterised" evidence="2">
    <location>
        <begin position="43"/>
        <end position="173"/>
    </location>
</feature>
<gene>
    <name evidence="3" type="ORF">H8K43_04845</name>
</gene>
<dbReference type="EMBL" id="JACOGD010000002">
    <property type="protein sequence ID" value="MBC3930992.1"/>
    <property type="molecule type" value="Genomic_DNA"/>
</dbReference>
<dbReference type="RefSeq" id="WP_186902790.1">
    <property type="nucleotide sequence ID" value="NZ_JACOGD010000002.1"/>
</dbReference>
<evidence type="ECO:0000259" key="2">
    <source>
        <dbReference type="Pfam" id="PF08750"/>
    </source>
</evidence>
<sequence length="181" mass="20147">MSLNKPNKTMHKRSLMTSASLALLLLAGSLHSTTALAAEDEPDKEWREVEAQLPAAPKNENLLPFYQSGSMQFFIDATSLSIASDGTIRYTLVASSSAGARNVSYEGIRCATYEKKLYAFGRSDGTWSRSRRDEWDKISQTGANKQHHNLFTEYFCEGNTIAGKANSILDRLRGKRTLYGR</sequence>
<evidence type="ECO:0000256" key="1">
    <source>
        <dbReference type="SAM" id="SignalP"/>
    </source>
</evidence>
<feature type="signal peptide" evidence="1">
    <location>
        <begin position="1"/>
        <end position="37"/>
    </location>
</feature>
<reference evidence="3 4" key="1">
    <citation type="submission" date="2020-08" db="EMBL/GenBank/DDBJ databases">
        <title>Novel species isolated from subtropical streams in China.</title>
        <authorList>
            <person name="Lu H."/>
        </authorList>
    </citation>
    <scope>NUCLEOTIDE SEQUENCE [LARGE SCALE GENOMIC DNA]</scope>
    <source>
        <strain evidence="3 4">CY22W</strain>
    </source>
</reference>
<evidence type="ECO:0000313" key="3">
    <source>
        <dbReference type="EMBL" id="MBC3930992.1"/>
    </source>
</evidence>
<keyword evidence="4" id="KW-1185">Reference proteome</keyword>
<accession>A0ABR7A275</accession>
<proteinExistence type="predicted"/>
<evidence type="ECO:0000313" key="4">
    <source>
        <dbReference type="Proteomes" id="UP000654304"/>
    </source>
</evidence>
<dbReference type="Proteomes" id="UP000654304">
    <property type="component" value="Unassembled WGS sequence"/>
</dbReference>
<organism evidence="3 4">
    <name type="scientific">Undibacterium curvum</name>
    <dbReference type="NCBI Taxonomy" id="2762294"/>
    <lineage>
        <taxon>Bacteria</taxon>
        <taxon>Pseudomonadati</taxon>
        <taxon>Pseudomonadota</taxon>
        <taxon>Betaproteobacteria</taxon>
        <taxon>Burkholderiales</taxon>
        <taxon>Oxalobacteraceae</taxon>
        <taxon>Undibacterium</taxon>
    </lineage>
</organism>
<dbReference type="Pfam" id="PF08750">
    <property type="entry name" value="CNP1"/>
    <property type="match status" value="1"/>
</dbReference>
<keyword evidence="1" id="KW-0732">Signal</keyword>
<protein>
    <submittedName>
        <fullName evidence="3">CNP1-like family protein</fullName>
    </submittedName>
</protein>
<dbReference type="InterPro" id="IPR014861">
    <property type="entry name" value="CNP1-like_dom"/>
</dbReference>
<comment type="caution">
    <text evidence="3">The sequence shown here is derived from an EMBL/GenBank/DDBJ whole genome shotgun (WGS) entry which is preliminary data.</text>
</comment>
<feature type="chain" id="PRO_5045602100" evidence="1">
    <location>
        <begin position="38"/>
        <end position="181"/>
    </location>
</feature>